<gene>
    <name evidence="2" type="ORF">WI372_03420</name>
</gene>
<comment type="caution">
    <text evidence="2">The sequence shown here is derived from an EMBL/GenBank/DDBJ whole genome shotgun (WGS) entry which is preliminary data.</text>
</comment>
<organism evidence="2 3">
    <name type="scientific">Gaopeijia maritima</name>
    <dbReference type="NCBI Taxonomy" id="3119007"/>
    <lineage>
        <taxon>Bacteria</taxon>
        <taxon>Pseudomonadati</taxon>
        <taxon>Gemmatimonadota</taxon>
        <taxon>Longimicrobiia</taxon>
        <taxon>Gaopeijiales</taxon>
        <taxon>Gaopeijiaceae</taxon>
        <taxon>Gaopeijia</taxon>
    </lineage>
</organism>
<sequence>MADVDLKVMEMVEKALAKEPDVGSSDLFDRVKEKHPGVADLSVRQFHARYPLQVKRRKAAAAAAASGAAPARKKSTPKRSRARKQPAAEAAPRPSRTRTRGAAPATNGRTSRDAVRAIILAFATELASADAKADVVKVLAGADQYVDQVISALDS</sequence>
<name>A0ABU9E5S2_9BACT</name>
<proteinExistence type="predicted"/>
<feature type="compositionally biased region" description="Basic residues" evidence="1">
    <location>
        <begin position="71"/>
        <end position="84"/>
    </location>
</feature>
<dbReference type="EMBL" id="JBBHLI010000001">
    <property type="protein sequence ID" value="MEK9500034.1"/>
    <property type="molecule type" value="Genomic_DNA"/>
</dbReference>
<keyword evidence="3" id="KW-1185">Reference proteome</keyword>
<feature type="compositionally biased region" description="Low complexity" evidence="1">
    <location>
        <begin position="61"/>
        <end position="70"/>
    </location>
</feature>
<reference evidence="2 3" key="1">
    <citation type="submission" date="2024-02" db="EMBL/GenBank/DDBJ databases">
        <title>A novel Gemmatimonadota bacterium.</title>
        <authorList>
            <person name="Du Z.-J."/>
            <person name="Ye Y.-Q."/>
        </authorList>
    </citation>
    <scope>NUCLEOTIDE SEQUENCE [LARGE SCALE GENOMIC DNA]</scope>
    <source>
        <strain evidence="2 3">DH-20</strain>
    </source>
</reference>
<evidence type="ECO:0000313" key="2">
    <source>
        <dbReference type="EMBL" id="MEK9500034.1"/>
    </source>
</evidence>
<evidence type="ECO:0000313" key="3">
    <source>
        <dbReference type="Proteomes" id="UP001484239"/>
    </source>
</evidence>
<dbReference type="RefSeq" id="WP_405277749.1">
    <property type="nucleotide sequence ID" value="NZ_JBBHLI010000001.1"/>
</dbReference>
<evidence type="ECO:0000256" key="1">
    <source>
        <dbReference type="SAM" id="MobiDB-lite"/>
    </source>
</evidence>
<feature type="region of interest" description="Disordered" evidence="1">
    <location>
        <begin position="61"/>
        <end position="110"/>
    </location>
</feature>
<accession>A0ABU9E5S2</accession>
<protein>
    <submittedName>
        <fullName evidence="2">Uncharacterized protein</fullName>
    </submittedName>
</protein>
<dbReference type="Proteomes" id="UP001484239">
    <property type="component" value="Unassembled WGS sequence"/>
</dbReference>